<evidence type="ECO:0000313" key="1">
    <source>
        <dbReference type="EMBL" id="KAJ7321275.1"/>
    </source>
</evidence>
<protein>
    <recommendedName>
        <fullName evidence="3">DDE Tnp4 domain-containing protein</fullName>
    </recommendedName>
</protein>
<feature type="non-terminal residue" evidence="1">
    <location>
        <position position="1"/>
    </location>
</feature>
<dbReference type="EMBL" id="JARIHO010000051">
    <property type="protein sequence ID" value="KAJ7321275.1"/>
    <property type="molecule type" value="Genomic_DNA"/>
</dbReference>
<keyword evidence="2" id="KW-1185">Reference proteome</keyword>
<organism evidence="1 2">
    <name type="scientific">Mycena albidolilacea</name>
    <dbReference type="NCBI Taxonomy" id="1033008"/>
    <lineage>
        <taxon>Eukaryota</taxon>
        <taxon>Fungi</taxon>
        <taxon>Dikarya</taxon>
        <taxon>Basidiomycota</taxon>
        <taxon>Agaricomycotina</taxon>
        <taxon>Agaricomycetes</taxon>
        <taxon>Agaricomycetidae</taxon>
        <taxon>Agaricales</taxon>
        <taxon>Marasmiineae</taxon>
        <taxon>Mycenaceae</taxon>
        <taxon>Mycena</taxon>
    </lineage>
</organism>
<evidence type="ECO:0008006" key="3">
    <source>
        <dbReference type="Google" id="ProtNLM"/>
    </source>
</evidence>
<sequence>PYTVWPFSEPELAKASERNKAQMKKFNFTLSSEHIQVEHAFGCFKLHFQSAQMMGSHKDVQNVWCAIDALFIMHNMCLWHDDHPKQLEDY</sequence>
<accession>A0AAD6ZGG1</accession>
<gene>
    <name evidence="1" type="ORF">DFH08DRAFT_661999</name>
</gene>
<evidence type="ECO:0000313" key="2">
    <source>
        <dbReference type="Proteomes" id="UP001218218"/>
    </source>
</evidence>
<name>A0AAD6ZGG1_9AGAR</name>
<comment type="caution">
    <text evidence="1">The sequence shown here is derived from an EMBL/GenBank/DDBJ whole genome shotgun (WGS) entry which is preliminary data.</text>
</comment>
<feature type="non-terminal residue" evidence="1">
    <location>
        <position position="90"/>
    </location>
</feature>
<dbReference type="AlphaFoldDB" id="A0AAD6ZGG1"/>
<dbReference type="Proteomes" id="UP001218218">
    <property type="component" value="Unassembled WGS sequence"/>
</dbReference>
<reference evidence="1" key="1">
    <citation type="submission" date="2023-03" db="EMBL/GenBank/DDBJ databases">
        <title>Massive genome expansion in bonnet fungi (Mycena s.s.) driven by repeated elements and novel gene families across ecological guilds.</title>
        <authorList>
            <consortium name="Lawrence Berkeley National Laboratory"/>
            <person name="Harder C.B."/>
            <person name="Miyauchi S."/>
            <person name="Viragh M."/>
            <person name="Kuo A."/>
            <person name="Thoen E."/>
            <person name="Andreopoulos B."/>
            <person name="Lu D."/>
            <person name="Skrede I."/>
            <person name="Drula E."/>
            <person name="Henrissat B."/>
            <person name="Morin E."/>
            <person name="Kohler A."/>
            <person name="Barry K."/>
            <person name="LaButti K."/>
            <person name="Morin E."/>
            <person name="Salamov A."/>
            <person name="Lipzen A."/>
            <person name="Mereny Z."/>
            <person name="Hegedus B."/>
            <person name="Baldrian P."/>
            <person name="Stursova M."/>
            <person name="Weitz H."/>
            <person name="Taylor A."/>
            <person name="Grigoriev I.V."/>
            <person name="Nagy L.G."/>
            <person name="Martin F."/>
            <person name="Kauserud H."/>
        </authorList>
    </citation>
    <scope>NUCLEOTIDE SEQUENCE</scope>
    <source>
        <strain evidence="1">CBHHK002</strain>
    </source>
</reference>
<proteinExistence type="predicted"/>